<comment type="caution">
    <text evidence="2">The sequence shown here is derived from an EMBL/GenBank/DDBJ whole genome shotgun (WGS) entry which is preliminary data.</text>
</comment>
<evidence type="ECO:0000313" key="3">
    <source>
        <dbReference type="Proteomes" id="UP000789375"/>
    </source>
</evidence>
<dbReference type="Proteomes" id="UP000789375">
    <property type="component" value="Unassembled WGS sequence"/>
</dbReference>
<dbReference type="AlphaFoldDB" id="A0A9N9N238"/>
<evidence type="ECO:0000313" key="2">
    <source>
        <dbReference type="EMBL" id="CAG8698286.1"/>
    </source>
</evidence>
<dbReference type="Pfam" id="PF02399">
    <property type="entry name" value="Herpes_ori_bp"/>
    <property type="match status" value="1"/>
</dbReference>
<sequence length="214" mass="24104">MKSPKLSNAKLLEQCLCTLSLANYDFANIVGTTHIYSECGIQSYALQNVLNSKERHLILVKAHYSIGKSIQLSEELSDLKRLDSSLALVLILSGRRSLAHGQKALFKGFELYLDRNPESLHKLSASGYNAIILDEFKTITQNFSGPTMGNKNTLCHDIYKSLLHSARLVIALDAFLDSSSTVHLQDLTLIDAEKSTVHWNRYLRDKRNARFYNT</sequence>
<feature type="domain" description="Replication origin-binding protein" evidence="1">
    <location>
        <begin position="46"/>
        <end position="178"/>
    </location>
</feature>
<dbReference type="EMBL" id="CAJVPP010008610">
    <property type="protein sequence ID" value="CAG8698286.1"/>
    <property type="molecule type" value="Genomic_DNA"/>
</dbReference>
<evidence type="ECO:0000259" key="1">
    <source>
        <dbReference type="Pfam" id="PF02399"/>
    </source>
</evidence>
<keyword evidence="3" id="KW-1185">Reference proteome</keyword>
<feature type="non-terminal residue" evidence="2">
    <location>
        <position position="214"/>
    </location>
</feature>
<dbReference type="InterPro" id="IPR003450">
    <property type="entry name" value="Replication_origin-bd"/>
</dbReference>
<gene>
    <name evidence="2" type="ORF">FMOSSE_LOCUS13696</name>
</gene>
<dbReference type="GO" id="GO:0005524">
    <property type="term" value="F:ATP binding"/>
    <property type="evidence" value="ECO:0007669"/>
    <property type="project" value="InterPro"/>
</dbReference>
<organism evidence="2 3">
    <name type="scientific">Funneliformis mosseae</name>
    <name type="common">Endomycorrhizal fungus</name>
    <name type="synonym">Glomus mosseae</name>
    <dbReference type="NCBI Taxonomy" id="27381"/>
    <lineage>
        <taxon>Eukaryota</taxon>
        <taxon>Fungi</taxon>
        <taxon>Fungi incertae sedis</taxon>
        <taxon>Mucoromycota</taxon>
        <taxon>Glomeromycotina</taxon>
        <taxon>Glomeromycetes</taxon>
        <taxon>Glomerales</taxon>
        <taxon>Glomeraceae</taxon>
        <taxon>Funneliformis</taxon>
    </lineage>
</organism>
<name>A0A9N9N238_FUNMO</name>
<dbReference type="GO" id="GO:0006260">
    <property type="term" value="P:DNA replication"/>
    <property type="evidence" value="ECO:0007669"/>
    <property type="project" value="InterPro"/>
</dbReference>
<dbReference type="GO" id="GO:0003688">
    <property type="term" value="F:DNA replication origin binding"/>
    <property type="evidence" value="ECO:0007669"/>
    <property type="project" value="InterPro"/>
</dbReference>
<reference evidence="2" key="1">
    <citation type="submission" date="2021-06" db="EMBL/GenBank/DDBJ databases">
        <authorList>
            <person name="Kallberg Y."/>
            <person name="Tangrot J."/>
            <person name="Rosling A."/>
        </authorList>
    </citation>
    <scope>NUCLEOTIDE SEQUENCE</scope>
    <source>
        <strain evidence="2">87-6 pot B 2015</strain>
    </source>
</reference>
<accession>A0A9N9N238</accession>
<proteinExistence type="predicted"/>
<protein>
    <submittedName>
        <fullName evidence="2">10525_t:CDS:1</fullName>
    </submittedName>
</protein>